<feature type="binding site" evidence="9">
    <location>
        <position position="224"/>
    </location>
    <ligand>
        <name>Zn(2+)</name>
        <dbReference type="ChEBI" id="CHEBI:29105"/>
    </ligand>
</feature>
<keyword evidence="5" id="KW-0234">DNA repair</keyword>
<dbReference type="GO" id="GO:0046872">
    <property type="term" value="F:metal ion binding"/>
    <property type="evidence" value="ECO:0007669"/>
    <property type="project" value="UniProtKB-KW"/>
</dbReference>
<evidence type="ECO:0000256" key="3">
    <source>
        <dbReference type="ARBA" id="ARBA00022801"/>
    </source>
</evidence>
<evidence type="ECO:0000256" key="6">
    <source>
        <dbReference type="ARBA" id="ARBA00052558"/>
    </source>
</evidence>
<evidence type="ECO:0000313" key="10">
    <source>
        <dbReference type="EMBL" id="EEW05194.1"/>
    </source>
</evidence>
<dbReference type="InterPro" id="IPR052891">
    <property type="entry name" value="DNA-3mA_glycosylase"/>
</dbReference>
<dbReference type="InterPro" id="IPR005019">
    <property type="entry name" value="Adenine_glyco"/>
</dbReference>
<dbReference type="PANTHER" id="PTHR30037:SF4">
    <property type="entry name" value="DNA-3-METHYLADENINE GLYCOSYLASE I"/>
    <property type="match status" value="1"/>
</dbReference>
<dbReference type="PANTHER" id="PTHR30037">
    <property type="entry name" value="DNA-3-METHYLADENINE GLYCOSYLASE 1"/>
    <property type="match status" value="1"/>
</dbReference>
<organism evidence="10 11">
    <name type="scientific">Vibrio mimicus VM603</name>
    <dbReference type="NCBI Taxonomy" id="671074"/>
    <lineage>
        <taxon>Bacteria</taxon>
        <taxon>Pseudomonadati</taxon>
        <taxon>Pseudomonadota</taxon>
        <taxon>Gammaproteobacteria</taxon>
        <taxon>Vibrionales</taxon>
        <taxon>Vibrionaceae</taxon>
        <taxon>Vibrio</taxon>
    </lineage>
</organism>
<dbReference type="NCBIfam" id="TIGR00624">
    <property type="entry name" value="tag"/>
    <property type="match status" value="1"/>
</dbReference>
<gene>
    <name evidence="10" type="ORF">VMB_35020</name>
</gene>
<comment type="caution">
    <text evidence="10">The sequence shown here is derived from an EMBL/GenBank/DDBJ whole genome shotgun (WGS) entry which is preliminary data.</text>
</comment>
<evidence type="ECO:0000313" key="11">
    <source>
        <dbReference type="Proteomes" id="UP000004827"/>
    </source>
</evidence>
<accession>D2YJ05</accession>
<proteinExistence type="predicted"/>
<keyword evidence="3" id="KW-0378">Hydrolase</keyword>
<dbReference type="EC" id="3.2.2.20" evidence="8"/>
<dbReference type="SUPFAM" id="SSF48150">
    <property type="entry name" value="DNA-glycosylase"/>
    <property type="match status" value="1"/>
</dbReference>
<keyword evidence="1 9" id="KW-0479">Metal-binding</keyword>
<feature type="binding site" evidence="9">
    <location>
        <position position="53"/>
    </location>
    <ligand>
        <name>Zn(2+)</name>
        <dbReference type="ChEBI" id="CHEBI:29105"/>
    </ligand>
</feature>
<dbReference type="InterPro" id="IPR004597">
    <property type="entry name" value="Tag"/>
</dbReference>
<evidence type="ECO:0000256" key="2">
    <source>
        <dbReference type="ARBA" id="ARBA00022763"/>
    </source>
</evidence>
<dbReference type="Proteomes" id="UP000004827">
    <property type="component" value="Unassembled WGS sequence"/>
</dbReference>
<comment type="function">
    <text evidence="7">Hydrolysis of the deoxyribose N-glycosidic bond to excise 3-methyladenine from the damaged DNA polymer formed by alkylation lesions.</text>
</comment>
<feature type="binding site" evidence="9">
    <location>
        <position position="228"/>
    </location>
    <ligand>
        <name>Zn(2+)</name>
        <dbReference type="ChEBI" id="CHEBI:29105"/>
    </ligand>
</feature>
<feature type="binding site" evidence="9">
    <location>
        <position position="66"/>
    </location>
    <ligand>
        <name>Zn(2+)</name>
        <dbReference type="ChEBI" id="CHEBI:29105"/>
    </ligand>
</feature>
<dbReference type="Gene3D" id="1.10.340.30">
    <property type="entry name" value="Hypothetical protein, domain 2"/>
    <property type="match status" value="1"/>
</dbReference>
<name>D2YJ05_VIBMI</name>
<keyword evidence="2" id="KW-0227">DNA damage</keyword>
<protein>
    <recommendedName>
        <fullName evidence="8">DNA-3-methyladenine glycosylase I</fullName>
        <ecNumber evidence="8">3.2.2.20</ecNumber>
    </recommendedName>
</protein>
<sequence length="233" mass="26672">MAFFTLYQKGHWGVFGSLVVAKRIKLGYTRLRKPNHNELCQRGLMDAAEQKVCAWAMNHPLEREYHDQEWGVPVHNDTKLFEFLTLEGAQAGLSWITILKKREGYCQAFEEYDLQRLAQYDDSRVEHIIAHYDVVKHRGKIASVFSNARAALALQQEFGSLDAALWQFVGSQPKVNHWQNMSEVPASTEESKAMSKFLKKRGFKFVGETICYAFMQAVGMVNDHLVGCPNRQA</sequence>
<dbReference type="Pfam" id="PF03352">
    <property type="entry name" value="Adenine_glyco"/>
    <property type="match status" value="1"/>
</dbReference>
<dbReference type="AlphaFoldDB" id="D2YJ05"/>
<evidence type="ECO:0000256" key="4">
    <source>
        <dbReference type="ARBA" id="ARBA00022833"/>
    </source>
</evidence>
<evidence type="ECO:0000256" key="5">
    <source>
        <dbReference type="ARBA" id="ARBA00023204"/>
    </source>
</evidence>
<dbReference type="GO" id="GO:0008725">
    <property type="term" value="F:DNA-3-methyladenine glycosylase activity"/>
    <property type="evidence" value="ECO:0007669"/>
    <property type="project" value="UniProtKB-EC"/>
</dbReference>
<comment type="catalytic activity">
    <reaction evidence="6">
        <text>Hydrolysis of alkylated DNA, releasing 3-methyladenine.</text>
        <dbReference type="EC" id="3.2.2.20"/>
    </reaction>
</comment>
<dbReference type="EMBL" id="ACYU01000186">
    <property type="protein sequence ID" value="EEW05194.1"/>
    <property type="molecule type" value="Genomic_DNA"/>
</dbReference>
<dbReference type="GO" id="GO:0006284">
    <property type="term" value="P:base-excision repair"/>
    <property type="evidence" value="ECO:0007669"/>
    <property type="project" value="InterPro"/>
</dbReference>
<evidence type="ECO:0000256" key="9">
    <source>
        <dbReference type="PIRSR" id="PIRSR604597-1"/>
    </source>
</evidence>
<evidence type="ECO:0000256" key="8">
    <source>
        <dbReference type="ARBA" id="ARBA00066766"/>
    </source>
</evidence>
<dbReference type="InterPro" id="IPR011257">
    <property type="entry name" value="DNA_glycosylase"/>
</dbReference>
<dbReference type="FunFam" id="1.10.340.30:FF:000009">
    <property type="entry name" value="DNA-3-methyladenine glycosylase I"/>
    <property type="match status" value="1"/>
</dbReference>
<evidence type="ECO:0000256" key="1">
    <source>
        <dbReference type="ARBA" id="ARBA00022723"/>
    </source>
</evidence>
<keyword evidence="10" id="KW-0326">Glycosidase</keyword>
<evidence type="ECO:0000256" key="7">
    <source>
        <dbReference type="ARBA" id="ARBA00057608"/>
    </source>
</evidence>
<reference evidence="10 11" key="1">
    <citation type="journal article" date="2009" name="BMC Evol. Biol.">
        <title>Genomic taxonomy of Vibrios.</title>
        <authorList>
            <person name="Thompson C.C."/>
            <person name="Vicente A.C."/>
            <person name="Souza R.C."/>
            <person name="Vasconcelos A.T."/>
            <person name="Vesth T."/>
            <person name="Alves N.Jr."/>
            <person name="Ussery D.W."/>
            <person name="Iida T."/>
            <person name="Thompson F.L."/>
        </authorList>
    </citation>
    <scope>NUCLEOTIDE SEQUENCE [LARGE SCALE GENOMIC DNA]</scope>
    <source>
        <strain evidence="10 11">VM603</strain>
    </source>
</reference>
<keyword evidence="4 9" id="KW-0862">Zinc</keyword>